<keyword evidence="6" id="KW-0206">Cytoskeleton</keyword>
<evidence type="ECO:0000313" key="11">
    <source>
        <dbReference type="Proteomes" id="UP001159427"/>
    </source>
</evidence>
<feature type="compositionally biased region" description="Basic and acidic residues" evidence="8">
    <location>
        <begin position="449"/>
        <end position="475"/>
    </location>
</feature>
<proteinExistence type="inferred from homology"/>
<evidence type="ECO:0000256" key="6">
    <source>
        <dbReference type="ARBA" id="ARBA00023212"/>
    </source>
</evidence>
<evidence type="ECO:0000256" key="3">
    <source>
        <dbReference type="ARBA" id="ARBA00017328"/>
    </source>
</evidence>
<gene>
    <name evidence="10" type="ORF">PEVE_00003524</name>
</gene>
<keyword evidence="4" id="KW-0963">Cytoplasm</keyword>
<evidence type="ECO:0000256" key="5">
    <source>
        <dbReference type="ARBA" id="ARBA00023054"/>
    </source>
</evidence>
<feature type="compositionally biased region" description="Basic and acidic residues" evidence="8">
    <location>
        <begin position="426"/>
        <end position="441"/>
    </location>
</feature>
<dbReference type="PANTHER" id="PTHR31183:SF2">
    <property type="entry name" value="TRICHOPLEIN KERATIN FILAMENT-BINDING PROTEIN"/>
    <property type="match status" value="1"/>
</dbReference>
<feature type="non-terminal residue" evidence="10">
    <location>
        <position position="536"/>
    </location>
</feature>
<evidence type="ECO:0000256" key="7">
    <source>
        <dbReference type="SAM" id="Coils"/>
    </source>
</evidence>
<comment type="caution">
    <text evidence="10">The sequence shown here is derived from an EMBL/GenBank/DDBJ whole genome shotgun (WGS) entry which is preliminary data.</text>
</comment>
<keyword evidence="5 7" id="KW-0175">Coiled coil</keyword>
<feature type="domain" description="Trichohyalin-plectin-homology" evidence="9">
    <location>
        <begin position="151"/>
        <end position="486"/>
    </location>
</feature>
<evidence type="ECO:0000256" key="1">
    <source>
        <dbReference type="ARBA" id="ARBA00004300"/>
    </source>
</evidence>
<comment type="similarity">
    <text evidence="2">Belongs to the TCHP family.</text>
</comment>
<evidence type="ECO:0000256" key="4">
    <source>
        <dbReference type="ARBA" id="ARBA00022490"/>
    </source>
</evidence>
<accession>A0ABN8LU88</accession>
<dbReference type="EMBL" id="CALNXI010000121">
    <property type="protein sequence ID" value="CAH3019639.1"/>
    <property type="molecule type" value="Genomic_DNA"/>
</dbReference>
<organism evidence="10 11">
    <name type="scientific">Porites evermanni</name>
    <dbReference type="NCBI Taxonomy" id="104178"/>
    <lineage>
        <taxon>Eukaryota</taxon>
        <taxon>Metazoa</taxon>
        <taxon>Cnidaria</taxon>
        <taxon>Anthozoa</taxon>
        <taxon>Hexacorallia</taxon>
        <taxon>Scleractinia</taxon>
        <taxon>Fungiina</taxon>
        <taxon>Poritidae</taxon>
        <taxon>Porites</taxon>
    </lineage>
</organism>
<feature type="region of interest" description="Disordered" evidence="8">
    <location>
        <begin position="426"/>
        <end position="505"/>
    </location>
</feature>
<dbReference type="InterPro" id="IPR043596">
    <property type="entry name" value="CFAP53/TCHP"/>
</dbReference>
<comment type="subcellular location">
    <subcellularLocation>
        <location evidence="1">Cytoplasm</location>
        <location evidence="1">Cytoskeleton</location>
        <location evidence="1">Microtubule organizing center</location>
        <location evidence="1">Centrosome</location>
    </subcellularLocation>
</comment>
<keyword evidence="11" id="KW-1185">Reference proteome</keyword>
<dbReference type="InterPro" id="IPR043597">
    <property type="entry name" value="TPH_dom"/>
</dbReference>
<protein>
    <recommendedName>
        <fullName evidence="3">Trichoplein keratin filament-binding protein</fullName>
    </recommendedName>
</protein>
<dbReference type="Pfam" id="PF13868">
    <property type="entry name" value="TPH"/>
    <property type="match status" value="1"/>
</dbReference>
<sequence>MALPTLQPYWLKNYKNRNEGLLVRRNQFEADRREAWDKNARYFDRSNVETAKQRVWGSRDSYEESMQAVDNLFRKNEKEEKIQRLEKRRKKLSEMLLKEKKEYEAELKNKRVVGAGTPRLLQMKDRADELKAEKEARRKEIAEQKLYEHWKQNAPELREIEADQLREHVVNSWADQVCDREENLKSARYEDRRMDAAMERDRLLALEREQAKQEAKKREREKLAEDLKDQMEELKLREEEVLMLKQEQEDLIKEQRKLEQAEEDRRLLEEARRKREFGRVLIRQHKAQMKRKSREIQEALELDLKILEGLAKQEDKDKALQTSRREKARADAEYMRQVVADQLKLEQQREAELDMLYRDEAARMWTKREAEWERERLARERLMAEVLEVRRNQLDEKMEENKRRQQESIKSREELLRELEEVQRMTAREKAEEVRQRKEREEEIQEQITSRREKAKEAQQIEKEEQERERREKEAYNQMLRQEADHMRARGPQARPPSPPSHVLSAARLQYSLSETIHTTSSLRLGGFQCHPRSTE</sequence>
<name>A0ABN8LU88_9CNID</name>
<evidence type="ECO:0000256" key="8">
    <source>
        <dbReference type="SAM" id="MobiDB-lite"/>
    </source>
</evidence>
<dbReference type="PANTHER" id="PTHR31183">
    <property type="entry name" value="TRICHOPLEIN KERATIN FILAMENT-BINDING PROTEIN FAMILY MEMBER"/>
    <property type="match status" value="1"/>
</dbReference>
<dbReference type="Proteomes" id="UP001159427">
    <property type="component" value="Unassembled WGS sequence"/>
</dbReference>
<feature type="coiled-coil region" evidence="7">
    <location>
        <begin position="75"/>
        <end position="144"/>
    </location>
</feature>
<evidence type="ECO:0000256" key="2">
    <source>
        <dbReference type="ARBA" id="ARBA00010777"/>
    </source>
</evidence>
<evidence type="ECO:0000313" key="10">
    <source>
        <dbReference type="EMBL" id="CAH3019639.1"/>
    </source>
</evidence>
<feature type="coiled-coil region" evidence="7">
    <location>
        <begin position="196"/>
        <end position="302"/>
    </location>
</feature>
<reference evidence="10 11" key="1">
    <citation type="submission" date="2022-05" db="EMBL/GenBank/DDBJ databases">
        <authorList>
            <consortium name="Genoscope - CEA"/>
            <person name="William W."/>
        </authorList>
    </citation>
    <scope>NUCLEOTIDE SEQUENCE [LARGE SCALE GENOMIC DNA]</scope>
</reference>
<evidence type="ECO:0000259" key="9">
    <source>
        <dbReference type="Pfam" id="PF13868"/>
    </source>
</evidence>